<keyword evidence="2 6" id="KW-0808">Transferase</keyword>
<feature type="region of interest" description="Disordered" evidence="3">
    <location>
        <begin position="386"/>
        <end position="423"/>
    </location>
</feature>
<organism evidence="6 7">
    <name type="scientific">Thermostaphylospora chromogena</name>
    <dbReference type="NCBI Taxonomy" id="35622"/>
    <lineage>
        <taxon>Bacteria</taxon>
        <taxon>Bacillati</taxon>
        <taxon>Actinomycetota</taxon>
        <taxon>Actinomycetes</taxon>
        <taxon>Streptosporangiales</taxon>
        <taxon>Thermomonosporaceae</taxon>
        <taxon>Thermostaphylospora</taxon>
    </lineage>
</organism>
<dbReference type="Gene3D" id="3.40.50.2000">
    <property type="entry name" value="Glycogen Phosphorylase B"/>
    <property type="match status" value="2"/>
</dbReference>
<dbReference type="OrthoDB" id="570545at2"/>
<evidence type="ECO:0000256" key="3">
    <source>
        <dbReference type="SAM" id="MobiDB-lite"/>
    </source>
</evidence>
<reference evidence="6 7" key="1">
    <citation type="submission" date="2016-10" db="EMBL/GenBank/DDBJ databases">
        <authorList>
            <person name="de Groot N.N."/>
        </authorList>
    </citation>
    <scope>NUCLEOTIDE SEQUENCE [LARGE SCALE GENOMIC DNA]</scope>
    <source>
        <strain evidence="6 7">DSM 43794</strain>
    </source>
</reference>
<proteinExistence type="predicted"/>
<dbReference type="RefSeq" id="WP_093258469.1">
    <property type="nucleotide sequence ID" value="NZ_FNKK01000002.1"/>
</dbReference>
<evidence type="ECO:0000313" key="6">
    <source>
        <dbReference type="EMBL" id="SDQ67210.1"/>
    </source>
</evidence>
<feature type="compositionally biased region" description="Acidic residues" evidence="3">
    <location>
        <begin position="700"/>
        <end position="717"/>
    </location>
</feature>
<feature type="compositionally biased region" description="Polar residues" evidence="3">
    <location>
        <begin position="397"/>
        <end position="409"/>
    </location>
</feature>
<protein>
    <submittedName>
        <fullName evidence="6">Glycosyltransferase involved in cell wall bisynthesis</fullName>
    </submittedName>
</protein>
<name>A0A1H1CSM6_9ACTN</name>
<dbReference type="STRING" id="35622.SAMN04489764_1625"/>
<evidence type="ECO:0000313" key="7">
    <source>
        <dbReference type="Proteomes" id="UP000217103"/>
    </source>
</evidence>
<dbReference type="PANTHER" id="PTHR12526:SF627">
    <property type="entry name" value="D-RHAMNOSYLTRANSFERASE WBPZ"/>
    <property type="match status" value="1"/>
</dbReference>
<dbReference type="Pfam" id="PF00534">
    <property type="entry name" value="Glycos_transf_1"/>
    <property type="match status" value="1"/>
</dbReference>
<evidence type="ECO:0000256" key="1">
    <source>
        <dbReference type="ARBA" id="ARBA00022676"/>
    </source>
</evidence>
<dbReference type="InterPro" id="IPR001296">
    <property type="entry name" value="Glyco_trans_1"/>
</dbReference>
<gene>
    <name evidence="6" type="ORF">SAMN04489764_1625</name>
</gene>
<accession>A0A1H1CSM6</accession>
<feature type="domain" description="Glycosyl transferase family 1" evidence="4">
    <location>
        <begin position="203"/>
        <end position="356"/>
    </location>
</feature>
<dbReference type="EMBL" id="FNKK01000002">
    <property type="protein sequence ID" value="SDQ67210.1"/>
    <property type="molecule type" value="Genomic_DNA"/>
</dbReference>
<dbReference type="Proteomes" id="UP000217103">
    <property type="component" value="Unassembled WGS sequence"/>
</dbReference>
<dbReference type="PANTHER" id="PTHR12526">
    <property type="entry name" value="GLYCOSYLTRANSFERASE"/>
    <property type="match status" value="1"/>
</dbReference>
<keyword evidence="1" id="KW-0328">Glycosyltransferase</keyword>
<dbReference type="SUPFAM" id="SSF53756">
    <property type="entry name" value="UDP-Glycosyltransferase/glycogen phosphorylase"/>
    <property type="match status" value="1"/>
</dbReference>
<evidence type="ECO:0000256" key="2">
    <source>
        <dbReference type="ARBA" id="ARBA00022679"/>
    </source>
</evidence>
<dbReference type="InterPro" id="IPR028098">
    <property type="entry name" value="Glyco_trans_4-like_N"/>
</dbReference>
<sequence>MKIVFLIQNLYGIGGTIRSTVNLTAALADRHEVEIVSVLRGGDRPDFSVDPRVTVRDLVDLRPGSPAFAGDDPRHAEPSRDFLRGDWKGYPLCSRLTDERMAAYLAECDADVVVATRPGLIGYLAAYGTDHYVKVGQEHLIHDGHSPRLQAELREPCAALDALVTVSEADAEVYRRKMPLERTRVVSIPNGVPDPGIAPATLDNPVIVAAGRLIPTKRYNLLIESFAKVAVQRPEWTLRLYGRGGERNALLRLIDELDLNGRAFLMGPRSPIEAEWVKGSIAAVSSGFESFGMTIVEAMRCGVPVVSTDCPYGPREIISDGRDGVLVRQATPSAMADALLRLIDDEPLRRAMGAAALRNARRFAPERVAHRYEQLFEECLAARGRTARTRRGPAQPYPTSTGPASQPEQTADDAGTDTRPAAPRRPLVAHSTVDGDGVTIRFAPGVLPSRAAGRFTLLLRSRDKGEHELILLPAGEAAVQARLRYDLHDLAEGRWDVYLSRPGKRPRRVTAGLCDTRTLVAARPSPHRPFRVWIPYATEQGNLAVHVWNRTVHAEVTDLVSTSAELAVRGVLINRALDPDVATLVLLRRHTDGEPVEVPVRAGADGEFRCAVPYLLLVAACREPRQVWDLYLRPDADGGLIRLGRLFNDVIRRRAVDRYRARQIGDAVVRPRYTTGNELSIGVVVGSAPDDAPHDVPDGALDDTDDTDGEYDVEDGDVPPVALGPVS</sequence>
<dbReference type="CDD" id="cd03820">
    <property type="entry name" value="GT4_AmsD-like"/>
    <property type="match status" value="1"/>
</dbReference>
<feature type="domain" description="Glycosyltransferase subfamily 4-like N-terminal" evidence="5">
    <location>
        <begin position="13"/>
        <end position="192"/>
    </location>
</feature>
<dbReference type="GO" id="GO:0016757">
    <property type="term" value="F:glycosyltransferase activity"/>
    <property type="evidence" value="ECO:0007669"/>
    <property type="project" value="UniProtKB-KW"/>
</dbReference>
<keyword evidence="7" id="KW-1185">Reference proteome</keyword>
<dbReference type="AlphaFoldDB" id="A0A1H1CSM6"/>
<dbReference type="Pfam" id="PF13439">
    <property type="entry name" value="Glyco_transf_4"/>
    <property type="match status" value="1"/>
</dbReference>
<evidence type="ECO:0000259" key="5">
    <source>
        <dbReference type="Pfam" id="PF13439"/>
    </source>
</evidence>
<evidence type="ECO:0000259" key="4">
    <source>
        <dbReference type="Pfam" id="PF00534"/>
    </source>
</evidence>
<feature type="region of interest" description="Disordered" evidence="3">
    <location>
        <begin position="687"/>
        <end position="727"/>
    </location>
</feature>